<dbReference type="PROSITE" id="PS50895">
    <property type="entry name" value="SURF1"/>
    <property type="match status" value="1"/>
</dbReference>
<evidence type="ECO:0000256" key="6">
    <source>
        <dbReference type="RuleBase" id="RU363076"/>
    </source>
</evidence>
<evidence type="ECO:0000313" key="8">
    <source>
        <dbReference type="Proteomes" id="UP000694844"/>
    </source>
</evidence>
<dbReference type="InterPro" id="IPR045214">
    <property type="entry name" value="Surf1/Surf4"/>
</dbReference>
<keyword evidence="5" id="KW-0472">Membrane</keyword>
<evidence type="ECO:0000256" key="5">
    <source>
        <dbReference type="ARBA" id="ARBA00023136"/>
    </source>
</evidence>
<evidence type="ECO:0000256" key="3">
    <source>
        <dbReference type="ARBA" id="ARBA00022692"/>
    </source>
</evidence>
<evidence type="ECO:0000256" key="2">
    <source>
        <dbReference type="ARBA" id="ARBA00007165"/>
    </source>
</evidence>
<reference evidence="9" key="1">
    <citation type="submission" date="2025-08" db="UniProtKB">
        <authorList>
            <consortium name="RefSeq"/>
        </authorList>
    </citation>
    <scope>IDENTIFICATION</scope>
    <source>
        <tissue evidence="9">Whole sample</tissue>
    </source>
</reference>
<keyword evidence="4" id="KW-1133">Transmembrane helix</keyword>
<dbReference type="PANTHER" id="PTHR23427">
    <property type="entry name" value="SURFEIT LOCUS PROTEIN"/>
    <property type="match status" value="1"/>
</dbReference>
<evidence type="ECO:0000313" key="9">
    <source>
        <dbReference type="RefSeq" id="XP_022322768.1"/>
    </source>
</evidence>
<evidence type="ECO:0000256" key="4">
    <source>
        <dbReference type="ARBA" id="ARBA00022989"/>
    </source>
</evidence>
<accession>A0A8B8D3V6</accession>
<dbReference type="KEGG" id="cvn:111124199"/>
<dbReference type="GeneID" id="111124199"/>
<dbReference type="Pfam" id="PF02104">
    <property type="entry name" value="SURF1"/>
    <property type="match status" value="1"/>
</dbReference>
<dbReference type="RefSeq" id="XP_022322768.1">
    <property type="nucleotide sequence ID" value="XM_022467060.1"/>
</dbReference>
<gene>
    <name evidence="9" type="primary">LOC111124199</name>
</gene>
<dbReference type="AlphaFoldDB" id="A0A8B8D3V6"/>
<feature type="region of interest" description="Disordered" evidence="7">
    <location>
        <begin position="311"/>
        <end position="333"/>
    </location>
</feature>
<dbReference type="PANTHER" id="PTHR23427:SF2">
    <property type="entry name" value="SURFEIT LOCUS PROTEIN 1"/>
    <property type="match status" value="1"/>
</dbReference>
<protein>
    <recommendedName>
        <fullName evidence="6">SURF1-like protein</fullName>
    </recommendedName>
</protein>
<keyword evidence="6" id="KW-0999">Mitochondrion inner membrane</keyword>
<keyword evidence="8" id="KW-1185">Reference proteome</keyword>
<comment type="subcellular location">
    <subcellularLocation>
        <location evidence="1">Membrane</location>
    </subcellularLocation>
    <subcellularLocation>
        <location evidence="6">Mitochondrion inner membrane</location>
        <topology evidence="6">Multi-pass membrane protein</topology>
    </subcellularLocation>
</comment>
<dbReference type="GO" id="GO:0005743">
    <property type="term" value="C:mitochondrial inner membrane"/>
    <property type="evidence" value="ECO:0007669"/>
    <property type="project" value="UniProtKB-SubCell"/>
</dbReference>
<keyword evidence="3" id="KW-0812">Transmembrane</keyword>
<name>A0A8B8D3V6_CRAVI</name>
<dbReference type="InterPro" id="IPR002994">
    <property type="entry name" value="Surf1/Shy1"/>
</dbReference>
<keyword evidence="6" id="KW-0496">Mitochondrion</keyword>
<feature type="region of interest" description="Disordered" evidence="7">
    <location>
        <begin position="405"/>
        <end position="425"/>
    </location>
</feature>
<proteinExistence type="inferred from homology"/>
<dbReference type="CDD" id="cd06662">
    <property type="entry name" value="SURF1"/>
    <property type="match status" value="1"/>
</dbReference>
<dbReference type="OrthoDB" id="10040024at2759"/>
<evidence type="ECO:0000256" key="7">
    <source>
        <dbReference type="SAM" id="MobiDB-lite"/>
    </source>
</evidence>
<organism evidence="8 9">
    <name type="scientific">Crassostrea virginica</name>
    <name type="common">Eastern oyster</name>
    <dbReference type="NCBI Taxonomy" id="6565"/>
    <lineage>
        <taxon>Eukaryota</taxon>
        <taxon>Metazoa</taxon>
        <taxon>Spiralia</taxon>
        <taxon>Lophotrochozoa</taxon>
        <taxon>Mollusca</taxon>
        <taxon>Bivalvia</taxon>
        <taxon>Autobranchia</taxon>
        <taxon>Pteriomorphia</taxon>
        <taxon>Ostreida</taxon>
        <taxon>Ostreoidea</taxon>
        <taxon>Ostreidae</taxon>
        <taxon>Crassostrea</taxon>
    </lineage>
</organism>
<dbReference type="GO" id="GO:0033617">
    <property type="term" value="P:mitochondrial respiratory chain complex IV assembly"/>
    <property type="evidence" value="ECO:0007669"/>
    <property type="project" value="TreeGrafter"/>
</dbReference>
<evidence type="ECO:0000256" key="1">
    <source>
        <dbReference type="ARBA" id="ARBA00004370"/>
    </source>
</evidence>
<sequence length="682" mass="79035">MFWSRHGSQCQVKPCFGPDTVVKDKRRHARSRHGSQCQVKPCFGPDTVVKDEKQRIFVHQLLKRWKSISVQLVSFFILESDISIADYLISNKRYIMQTMNVVLVSVLLSLCVLAECLPHSNTKMRQKRGFRQSIVDRMGHGFGKRANTDLYDPYLTKTPDLMTVDELTTNILNSEDLAQAIVKKFIDIDDDITLLSHRNIDLEAKISALDQQGNKIGLRINQGKTKTMQMNVANPSEFKINEEELEDVTSFYLPRCLRSKWQDMVTSEEIWRRANQLPIEIQIRRRKWTWIGHTLRKPKTTIVNQALRWNPQEQRKPGGPRNSWRRSVLQEGKQQDKTWGQIDKIAKDRRKWKSFVDDLCPGMDERGFYSHCQECYRAPGWTKQAERLISALRGRTKIPRRQMSTQLNTAKKKPSPLKFQAAPSPQAKSEELSTFLKVVLGMFPVTAYGLALWQWQRRKWKLNLLKTIEERTAAEPVPLTELMGKVDFSDLDYTKVWLEGEFDHSREILIGYRPNFQPDLTPKGFKANFGLWVVTPLKLKDTGREVLVNRGWVPVAWENPEIRKEGQITGNIKIYGMIRTKERRNPLDVNPTQDPKNPRLFSNRDIVAMSQYLGTDPVYIDSDLESSVEGGPIGGQTNIKFNNRHMEYVLTWLSLAIGMSILWKNRAFPKTVSKRYTRKTVT</sequence>
<comment type="function">
    <text evidence="6">Probably involved in the biogenesis of the COX complex.</text>
</comment>
<dbReference type="Proteomes" id="UP000694844">
    <property type="component" value="Chromosome 3"/>
</dbReference>
<comment type="similarity">
    <text evidence="2 6">Belongs to the SURF1 family.</text>
</comment>